<comment type="caution">
    <text evidence="1">The sequence shown here is derived from an EMBL/GenBank/DDBJ whole genome shotgun (WGS) entry which is preliminary data.</text>
</comment>
<dbReference type="RefSeq" id="WP_141820179.1">
    <property type="nucleotide sequence ID" value="NZ_BAAAQC010000016.1"/>
</dbReference>
<accession>A0A543PUH4</accession>
<sequence>MATIIAFGVPDPASGRQALNRLTGLVDDTALAFRDADGTVTVHQASDLDGGPSDIGHGLLGVLVAVVTSGSLGMATSDERLDCARRDLARVGVDVEGLDIASAQIDAGAAAAFMVAQDDTAVAIESALRSAGYRDVRSVRVPQEGVDVLRATQQLG</sequence>
<evidence type="ECO:0000313" key="2">
    <source>
        <dbReference type="Proteomes" id="UP000320085"/>
    </source>
</evidence>
<dbReference type="EMBL" id="VFQF01000001">
    <property type="protein sequence ID" value="TQN47732.1"/>
    <property type="molecule type" value="Genomic_DNA"/>
</dbReference>
<evidence type="ECO:0000313" key="1">
    <source>
        <dbReference type="EMBL" id="TQN47732.1"/>
    </source>
</evidence>
<name>A0A543PUH4_9MICO</name>
<organism evidence="1 2">
    <name type="scientific">Humibacillus xanthopallidus</name>
    <dbReference type="NCBI Taxonomy" id="412689"/>
    <lineage>
        <taxon>Bacteria</taxon>
        <taxon>Bacillati</taxon>
        <taxon>Actinomycetota</taxon>
        <taxon>Actinomycetes</taxon>
        <taxon>Micrococcales</taxon>
        <taxon>Intrasporangiaceae</taxon>
        <taxon>Humibacillus</taxon>
    </lineage>
</organism>
<dbReference type="Proteomes" id="UP000320085">
    <property type="component" value="Unassembled WGS sequence"/>
</dbReference>
<protein>
    <submittedName>
        <fullName evidence="1">Putative membrane protein</fullName>
    </submittedName>
</protein>
<proteinExistence type="predicted"/>
<gene>
    <name evidence="1" type="ORF">FHX52_0847</name>
</gene>
<reference evidence="1 2" key="1">
    <citation type="submission" date="2019-06" db="EMBL/GenBank/DDBJ databases">
        <title>Sequencing the genomes of 1000 actinobacteria strains.</title>
        <authorList>
            <person name="Klenk H.-P."/>
        </authorList>
    </citation>
    <scope>NUCLEOTIDE SEQUENCE [LARGE SCALE GENOMIC DNA]</scope>
    <source>
        <strain evidence="1 2">DSM 21776</strain>
    </source>
</reference>
<dbReference type="AlphaFoldDB" id="A0A543PUH4"/>